<dbReference type="Gene3D" id="3.40.50.300">
    <property type="entry name" value="P-loop containing nucleotide triphosphate hydrolases"/>
    <property type="match status" value="1"/>
</dbReference>
<dbReference type="PANTHER" id="PTHR24221">
    <property type="entry name" value="ATP-BINDING CASSETTE SUB-FAMILY B"/>
    <property type="match status" value="1"/>
</dbReference>
<keyword evidence="10 11" id="KW-0472">Membrane</keyword>
<dbReference type="InterPro" id="IPR017871">
    <property type="entry name" value="ABC_transporter-like_CS"/>
</dbReference>
<keyword evidence="7" id="KW-1278">Translocase</keyword>
<comment type="subcellular location">
    <subcellularLocation>
        <location evidence="1">Cell membrane</location>
        <topology evidence="1">Multi-pass membrane protein</topology>
    </subcellularLocation>
</comment>
<sequence length="584" mass="63327">MDAGPGGRERVMIPDLGLDLAGRKDSRLSRGLACGVLAALAETVPYLVLHDALGRTLRGQASVTLALLALAALVAANVALVWLKARANVLNFGAVYSLVADARLRLADGLSRLPMGVFQERQRAAIVELLTGRFAHYQEITARVWGQSVANAAVPLFLWVMLCLLHPPLALLCLVLGPAAYLAIPWSHRLLSRADQRLAALRERTVVAMLEQAEFQRELRQFDRRGARLARTLDLLGALQREQMRAELAPAPALLLFGFLLQAGFAAVALAATQGLGASLAPVDFLVFLVVSLRYFRALGDLGLNLAEWRHARDTLAHIRALAAEPELPQPRSPRVPTDNTLTFDGVGLRHRGAARHAVSGIDAVLPEGRLVGLVGQSGSGKSTLAGLLARMWDPQDGAIRIGGIDLRDMSARELNQRVALMQQEVALFRMSVADNIRLGRPDASLDEVTAAVRAARAHDFIMRLPRGYATVIDDAALRLSGGERQRIAIARALIRNAPILVLDEALANVDPDNAWQIQEALGELARGRSVLAIAHQLRSVMDADEIWVMREGRIVERGRHAALLAADGEYARLWHAQSVPASL</sequence>
<dbReference type="Pfam" id="PF00005">
    <property type="entry name" value="ABC_tran"/>
    <property type="match status" value="1"/>
</dbReference>
<dbReference type="GO" id="GO:0016887">
    <property type="term" value="F:ATP hydrolysis activity"/>
    <property type="evidence" value="ECO:0007669"/>
    <property type="project" value="InterPro"/>
</dbReference>
<evidence type="ECO:0000256" key="10">
    <source>
        <dbReference type="ARBA" id="ARBA00023136"/>
    </source>
</evidence>
<feature type="transmembrane region" description="Helical" evidence="11">
    <location>
        <begin position="251"/>
        <end position="272"/>
    </location>
</feature>
<feature type="transmembrane region" description="Helical" evidence="11">
    <location>
        <begin position="156"/>
        <end position="184"/>
    </location>
</feature>
<evidence type="ECO:0000313" key="14">
    <source>
        <dbReference type="EMBL" id="AMG35338.2"/>
    </source>
</evidence>
<dbReference type="GO" id="GO:0005886">
    <property type="term" value="C:plasma membrane"/>
    <property type="evidence" value="ECO:0007669"/>
    <property type="project" value="UniProtKB-SubCell"/>
</dbReference>
<evidence type="ECO:0000256" key="1">
    <source>
        <dbReference type="ARBA" id="ARBA00004651"/>
    </source>
</evidence>
<evidence type="ECO:0000256" key="2">
    <source>
        <dbReference type="ARBA" id="ARBA00022448"/>
    </source>
</evidence>
<organism evidence="14 15">
    <name type="scientific">Alcaligenes xylosoxydans xylosoxydans</name>
    <name type="common">Achromobacter xylosoxidans</name>
    <dbReference type="NCBI Taxonomy" id="85698"/>
    <lineage>
        <taxon>Bacteria</taxon>
        <taxon>Pseudomonadati</taxon>
        <taxon>Pseudomonadota</taxon>
        <taxon>Betaproteobacteria</taxon>
        <taxon>Burkholderiales</taxon>
        <taxon>Alcaligenaceae</taxon>
        <taxon>Achromobacter</taxon>
    </lineage>
</organism>
<keyword evidence="4 11" id="KW-0812">Transmembrane</keyword>
<dbReference type="InterPro" id="IPR036640">
    <property type="entry name" value="ABC1_TM_sf"/>
</dbReference>
<evidence type="ECO:0000256" key="7">
    <source>
        <dbReference type="ARBA" id="ARBA00022967"/>
    </source>
</evidence>
<evidence type="ECO:0000313" key="15">
    <source>
        <dbReference type="Proteomes" id="UP000060602"/>
    </source>
</evidence>
<keyword evidence="3" id="KW-1003">Cell membrane</keyword>
<proteinExistence type="predicted"/>
<dbReference type="GO" id="GO:0005524">
    <property type="term" value="F:ATP binding"/>
    <property type="evidence" value="ECO:0007669"/>
    <property type="project" value="UniProtKB-KW"/>
</dbReference>
<evidence type="ECO:0000259" key="12">
    <source>
        <dbReference type="PROSITE" id="PS50893"/>
    </source>
</evidence>
<dbReference type="Proteomes" id="UP000060602">
    <property type="component" value="Chromosome"/>
</dbReference>
<accession>A0A0X8NVV2</accession>
<dbReference type="PROSITE" id="PS50893">
    <property type="entry name" value="ABC_TRANSPORTER_2"/>
    <property type="match status" value="1"/>
</dbReference>
<dbReference type="Gene3D" id="1.20.1560.10">
    <property type="entry name" value="ABC transporter type 1, transmembrane domain"/>
    <property type="match status" value="1"/>
</dbReference>
<gene>
    <name evidence="14" type="ORF">AL504_04370</name>
</gene>
<dbReference type="InterPro" id="IPR039421">
    <property type="entry name" value="Type_1_exporter"/>
</dbReference>
<feature type="domain" description="ABC transporter" evidence="12">
    <location>
        <begin position="342"/>
        <end position="577"/>
    </location>
</feature>
<dbReference type="SUPFAM" id="SSF52540">
    <property type="entry name" value="P-loop containing nucleoside triphosphate hydrolases"/>
    <property type="match status" value="1"/>
</dbReference>
<evidence type="ECO:0000256" key="8">
    <source>
        <dbReference type="ARBA" id="ARBA00022989"/>
    </source>
</evidence>
<keyword evidence="2" id="KW-0813">Transport</keyword>
<evidence type="ECO:0000256" key="6">
    <source>
        <dbReference type="ARBA" id="ARBA00022840"/>
    </source>
</evidence>
<dbReference type="InterPro" id="IPR003593">
    <property type="entry name" value="AAA+_ATPase"/>
</dbReference>
<keyword evidence="9" id="KW-0445">Lipid transport</keyword>
<dbReference type="PANTHER" id="PTHR24221:SF654">
    <property type="entry name" value="ATP-BINDING CASSETTE SUB-FAMILY B MEMBER 6"/>
    <property type="match status" value="1"/>
</dbReference>
<evidence type="ECO:0000256" key="4">
    <source>
        <dbReference type="ARBA" id="ARBA00022692"/>
    </source>
</evidence>
<keyword evidence="6" id="KW-0067">ATP-binding</keyword>
<dbReference type="InterPro" id="IPR027417">
    <property type="entry name" value="P-loop_NTPase"/>
</dbReference>
<reference evidence="15" key="1">
    <citation type="submission" date="2015-12" db="EMBL/GenBank/DDBJ databases">
        <title>FDA dAtabase for Regulatory Grade micrObial Sequences (FDA-ARGOS): Supporting development and validation of Infectious Disease Dx tests.</title>
        <authorList>
            <person name="Case J."/>
            <person name="Tallon L."/>
            <person name="Sadzewicz L."/>
            <person name="Sengamalay N."/>
            <person name="Ott S."/>
            <person name="Godinez A."/>
            <person name="Nagaraj S."/>
            <person name="Nadendla S."/>
            <person name="Sichtig H."/>
        </authorList>
    </citation>
    <scope>NUCLEOTIDE SEQUENCE [LARGE SCALE GENOMIC DNA]</scope>
    <source>
        <strain evidence="15">FDAARGOS_147</strain>
    </source>
</reference>
<dbReference type="FunFam" id="3.40.50.300:FF:000221">
    <property type="entry name" value="Multidrug ABC transporter ATP-binding protein"/>
    <property type="match status" value="1"/>
</dbReference>
<dbReference type="GO" id="GO:0034040">
    <property type="term" value="F:ATPase-coupled lipid transmembrane transporter activity"/>
    <property type="evidence" value="ECO:0007669"/>
    <property type="project" value="TreeGrafter"/>
</dbReference>
<evidence type="ECO:0000256" key="5">
    <source>
        <dbReference type="ARBA" id="ARBA00022741"/>
    </source>
</evidence>
<protein>
    <recommendedName>
        <fullName evidence="16">ABC transporter ATP-binding protein</fullName>
    </recommendedName>
</protein>
<keyword evidence="8 11" id="KW-1133">Transmembrane helix</keyword>
<dbReference type="PROSITE" id="PS00211">
    <property type="entry name" value="ABC_TRANSPORTER_1"/>
    <property type="match status" value="1"/>
</dbReference>
<evidence type="ECO:0000256" key="11">
    <source>
        <dbReference type="SAM" id="Phobius"/>
    </source>
</evidence>
<evidence type="ECO:0000259" key="13">
    <source>
        <dbReference type="PROSITE" id="PS50929"/>
    </source>
</evidence>
<dbReference type="GO" id="GO:0140359">
    <property type="term" value="F:ABC-type transporter activity"/>
    <property type="evidence" value="ECO:0007669"/>
    <property type="project" value="InterPro"/>
</dbReference>
<feature type="transmembrane region" description="Helical" evidence="11">
    <location>
        <begin position="61"/>
        <end position="83"/>
    </location>
</feature>
<dbReference type="SMART" id="SM00382">
    <property type="entry name" value="AAA"/>
    <property type="match status" value="1"/>
</dbReference>
<evidence type="ECO:0000256" key="3">
    <source>
        <dbReference type="ARBA" id="ARBA00022475"/>
    </source>
</evidence>
<feature type="domain" description="ABC transmembrane type-1" evidence="13">
    <location>
        <begin position="31"/>
        <end position="311"/>
    </location>
</feature>
<dbReference type="SUPFAM" id="SSF90123">
    <property type="entry name" value="ABC transporter transmembrane region"/>
    <property type="match status" value="1"/>
</dbReference>
<keyword evidence="5" id="KW-0547">Nucleotide-binding</keyword>
<evidence type="ECO:0008006" key="16">
    <source>
        <dbReference type="Google" id="ProtNLM"/>
    </source>
</evidence>
<dbReference type="PROSITE" id="PS50929">
    <property type="entry name" value="ABC_TM1F"/>
    <property type="match status" value="1"/>
</dbReference>
<dbReference type="AlphaFoldDB" id="A0A0X8NVV2"/>
<evidence type="ECO:0000256" key="9">
    <source>
        <dbReference type="ARBA" id="ARBA00023055"/>
    </source>
</evidence>
<dbReference type="Pfam" id="PF00664">
    <property type="entry name" value="ABC_membrane"/>
    <property type="match status" value="1"/>
</dbReference>
<dbReference type="InterPro" id="IPR003439">
    <property type="entry name" value="ABC_transporter-like_ATP-bd"/>
</dbReference>
<dbReference type="EMBL" id="CP014060">
    <property type="protein sequence ID" value="AMG35338.2"/>
    <property type="molecule type" value="Genomic_DNA"/>
</dbReference>
<name>A0A0X8NVV2_ALCXX</name>
<dbReference type="InterPro" id="IPR011527">
    <property type="entry name" value="ABC1_TM_dom"/>
</dbReference>